<evidence type="ECO:0000313" key="2">
    <source>
        <dbReference type="Proteomes" id="UP001066276"/>
    </source>
</evidence>
<reference evidence="1" key="1">
    <citation type="journal article" date="2022" name="bioRxiv">
        <title>Sequencing and chromosome-scale assembly of the giantPleurodeles waltlgenome.</title>
        <authorList>
            <person name="Brown T."/>
            <person name="Elewa A."/>
            <person name="Iarovenko S."/>
            <person name="Subramanian E."/>
            <person name="Araus A.J."/>
            <person name="Petzold A."/>
            <person name="Susuki M."/>
            <person name="Suzuki K.-i.T."/>
            <person name="Hayashi T."/>
            <person name="Toyoda A."/>
            <person name="Oliveira C."/>
            <person name="Osipova E."/>
            <person name="Leigh N.D."/>
            <person name="Simon A."/>
            <person name="Yun M.H."/>
        </authorList>
    </citation>
    <scope>NUCLEOTIDE SEQUENCE</scope>
    <source>
        <strain evidence="1">20211129_DDA</strain>
        <tissue evidence="1">Liver</tissue>
    </source>
</reference>
<organism evidence="1 2">
    <name type="scientific">Pleurodeles waltl</name>
    <name type="common">Iberian ribbed newt</name>
    <dbReference type="NCBI Taxonomy" id="8319"/>
    <lineage>
        <taxon>Eukaryota</taxon>
        <taxon>Metazoa</taxon>
        <taxon>Chordata</taxon>
        <taxon>Craniata</taxon>
        <taxon>Vertebrata</taxon>
        <taxon>Euteleostomi</taxon>
        <taxon>Amphibia</taxon>
        <taxon>Batrachia</taxon>
        <taxon>Caudata</taxon>
        <taxon>Salamandroidea</taxon>
        <taxon>Salamandridae</taxon>
        <taxon>Pleurodelinae</taxon>
        <taxon>Pleurodeles</taxon>
    </lineage>
</organism>
<comment type="caution">
    <text evidence="1">The sequence shown here is derived from an EMBL/GenBank/DDBJ whole genome shotgun (WGS) entry which is preliminary data.</text>
</comment>
<dbReference type="AlphaFoldDB" id="A0AAV7P4B1"/>
<dbReference type="EMBL" id="JANPWB010000011">
    <property type="protein sequence ID" value="KAJ1121669.1"/>
    <property type="molecule type" value="Genomic_DNA"/>
</dbReference>
<evidence type="ECO:0000313" key="1">
    <source>
        <dbReference type="EMBL" id="KAJ1121669.1"/>
    </source>
</evidence>
<dbReference type="Proteomes" id="UP001066276">
    <property type="component" value="Chromosome 7"/>
</dbReference>
<sequence length="70" mass="7927">MLTPEQVSPGKGSQYRLRFRGRRWRGPGKEHQGGRCPLLRTSVKDRLPSVESGAEELISEGFKIIFMALQ</sequence>
<protein>
    <submittedName>
        <fullName evidence="1">Uncharacterized protein</fullName>
    </submittedName>
</protein>
<proteinExistence type="predicted"/>
<accession>A0AAV7P4B1</accession>
<keyword evidence="2" id="KW-1185">Reference proteome</keyword>
<name>A0AAV7P4B1_PLEWA</name>
<gene>
    <name evidence="1" type="ORF">NDU88_000189</name>
</gene>